<evidence type="ECO:0000256" key="4">
    <source>
        <dbReference type="ARBA" id="ARBA00022989"/>
    </source>
</evidence>
<feature type="domain" description="MSP" evidence="6">
    <location>
        <begin position="1"/>
        <end position="125"/>
    </location>
</feature>
<dbReference type="Proteomes" id="UP000038010">
    <property type="component" value="Unassembled WGS sequence"/>
</dbReference>
<proteinExistence type="inferred from homology"/>
<dbReference type="EMBL" id="LFJN01000060">
    <property type="protein sequence ID" value="KPI34458.1"/>
    <property type="molecule type" value="Genomic_DNA"/>
</dbReference>
<keyword evidence="4" id="KW-1133">Transmembrane helix</keyword>
<dbReference type="InterPro" id="IPR013783">
    <property type="entry name" value="Ig-like_fold"/>
</dbReference>
<dbReference type="PANTHER" id="PTHR10809">
    <property type="entry name" value="VESICLE-ASSOCIATED MEMBRANE PROTEIN-ASSOCIATED PROTEIN"/>
    <property type="match status" value="1"/>
</dbReference>
<accession>A0A0N0NHE1</accession>
<evidence type="ECO:0000259" key="6">
    <source>
        <dbReference type="PROSITE" id="PS50202"/>
    </source>
</evidence>
<evidence type="ECO:0000256" key="5">
    <source>
        <dbReference type="ARBA" id="ARBA00023136"/>
    </source>
</evidence>
<dbReference type="GO" id="GO:0005789">
    <property type="term" value="C:endoplasmic reticulum membrane"/>
    <property type="evidence" value="ECO:0007669"/>
    <property type="project" value="InterPro"/>
</dbReference>
<comment type="subcellular location">
    <subcellularLocation>
        <location evidence="1">Membrane</location>
        <topology evidence="1">Single-pass type IV membrane protein</topology>
    </subcellularLocation>
</comment>
<dbReference type="RefSeq" id="XP_017994421.1">
    <property type="nucleotide sequence ID" value="XM_018141282.1"/>
</dbReference>
<comment type="similarity">
    <text evidence="2">Belongs to the VAMP-associated protein (VAP) (TC 9.B.17) family.</text>
</comment>
<dbReference type="InterPro" id="IPR016763">
    <property type="entry name" value="VAP"/>
</dbReference>
<dbReference type="AlphaFoldDB" id="A0A0N0NHE1"/>
<dbReference type="Pfam" id="PF00635">
    <property type="entry name" value="Motile_Sperm"/>
    <property type="match status" value="1"/>
</dbReference>
<dbReference type="PANTHER" id="PTHR10809:SF6">
    <property type="entry name" value="AT11025P-RELATED"/>
    <property type="match status" value="1"/>
</dbReference>
<dbReference type="GO" id="GO:0090158">
    <property type="term" value="P:endoplasmic reticulum membrane organization"/>
    <property type="evidence" value="ECO:0007669"/>
    <property type="project" value="TreeGrafter"/>
</dbReference>
<name>A0A0N0NHE1_9EURO</name>
<keyword evidence="5" id="KW-0472">Membrane</keyword>
<dbReference type="Gene3D" id="2.60.40.10">
    <property type="entry name" value="Immunoglobulins"/>
    <property type="match status" value="1"/>
</dbReference>
<dbReference type="VEuPathDB" id="FungiDB:AB675_1396"/>
<dbReference type="OrthoDB" id="264603at2759"/>
<dbReference type="GeneID" id="28733162"/>
<dbReference type="InterPro" id="IPR008962">
    <property type="entry name" value="PapD-like_sf"/>
</dbReference>
<evidence type="ECO:0000313" key="8">
    <source>
        <dbReference type="Proteomes" id="UP000038010"/>
    </source>
</evidence>
<organism evidence="7 8">
    <name type="scientific">Cyphellophora attinorum</name>
    <dbReference type="NCBI Taxonomy" id="1664694"/>
    <lineage>
        <taxon>Eukaryota</taxon>
        <taxon>Fungi</taxon>
        <taxon>Dikarya</taxon>
        <taxon>Ascomycota</taxon>
        <taxon>Pezizomycotina</taxon>
        <taxon>Eurotiomycetes</taxon>
        <taxon>Chaetothyriomycetidae</taxon>
        <taxon>Chaetothyriales</taxon>
        <taxon>Cyphellophoraceae</taxon>
        <taxon>Cyphellophora</taxon>
    </lineage>
</organism>
<evidence type="ECO:0000313" key="7">
    <source>
        <dbReference type="EMBL" id="KPI34458.1"/>
    </source>
</evidence>
<dbReference type="STRING" id="1664694.A0A0N0NHE1"/>
<keyword evidence="8" id="KW-1185">Reference proteome</keyword>
<evidence type="ECO:0000256" key="3">
    <source>
        <dbReference type="ARBA" id="ARBA00022692"/>
    </source>
</evidence>
<reference evidence="7 8" key="1">
    <citation type="submission" date="2015-06" db="EMBL/GenBank/DDBJ databases">
        <title>Draft genome of the ant-associated black yeast Phialophora attae CBS 131958.</title>
        <authorList>
            <person name="Moreno L.F."/>
            <person name="Stielow B.J."/>
            <person name="de Hoog S."/>
            <person name="Vicente V.A."/>
            <person name="Weiss V.A."/>
            <person name="de Vries M."/>
            <person name="Cruz L.M."/>
            <person name="Souza E.M."/>
        </authorList>
    </citation>
    <scope>NUCLEOTIDE SEQUENCE [LARGE SCALE GENOMIC DNA]</scope>
    <source>
        <strain evidence="7 8">CBS 131958</strain>
    </source>
</reference>
<dbReference type="GO" id="GO:0061817">
    <property type="term" value="P:endoplasmic reticulum-plasma membrane tethering"/>
    <property type="evidence" value="ECO:0007669"/>
    <property type="project" value="TreeGrafter"/>
</dbReference>
<dbReference type="InterPro" id="IPR000535">
    <property type="entry name" value="MSP_dom"/>
</dbReference>
<comment type="caution">
    <text evidence="7">The sequence shown here is derived from an EMBL/GenBank/DDBJ whole genome shotgun (WGS) entry which is preliminary data.</text>
</comment>
<dbReference type="GO" id="GO:0005886">
    <property type="term" value="C:plasma membrane"/>
    <property type="evidence" value="ECO:0007669"/>
    <property type="project" value="TreeGrafter"/>
</dbReference>
<sequence length="292" mass="33284">MALEIDDTHLGFLRPTHRQVTEWLKLTNNSQSVVAFNTLSLPSKEFFMHPTSGLIRPNSTIDIHVTLPVEEDEPRAYRCRHQFRVYFWDLEGSPVVDGSIFASWSWNKIMARGVMKEHRIHITFGTAHAMSNKTGKVEMEPYSYTAHLSPHQIRALAFVETSTVVEETGPAADATGAEASLAQAEGLTEAQKAERRDMKERISDVEIRRAANSRKIKQLRMRGIWLEKDRGSLQPWSPGAKLIEAGEEENRRELKELRTTEYQLEAEGRELERALFRWAAQIVQSRVSGNAE</sequence>
<protein>
    <recommendedName>
        <fullName evidence="6">MSP domain-containing protein</fullName>
    </recommendedName>
</protein>
<dbReference type="PROSITE" id="PS50202">
    <property type="entry name" value="MSP"/>
    <property type="match status" value="1"/>
</dbReference>
<dbReference type="SUPFAM" id="SSF49354">
    <property type="entry name" value="PapD-like"/>
    <property type="match status" value="1"/>
</dbReference>
<evidence type="ECO:0000256" key="1">
    <source>
        <dbReference type="ARBA" id="ARBA00004211"/>
    </source>
</evidence>
<evidence type="ECO:0000256" key="2">
    <source>
        <dbReference type="ARBA" id="ARBA00008932"/>
    </source>
</evidence>
<gene>
    <name evidence="7" type="ORF">AB675_1396</name>
</gene>
<keyword evidence="3" id="KW-0812">Transmembrane</keyword>